<evidence type="ECO:0000313" key="2">
    <source>
        <dbReference type="Proteomes" id="UP000318582"/>
    </source>
</evidence>
<dbReference type="SUPFAM" id="SSF48452">
    <property type="entry name" value="TPR-like"/>
    <property type="match status" value="1"/>
</dbReference>
<sequence>MSSSTFSDFESFRPTMSSSEILAWFSTHLSRPAEASDMYSVAREFYQLGAHSRALACLKLYVSMPAAELPGRHLLAYAYLSTGETEKALREFKKCVKEGYHDDWQMVVELTIEMEQKRREEAKKVADSGVRESTGY</sequence>
<proteinExistence type="predicted"/>
<protein>
    <submittedName>
        <fullName evidence="1">Uncharacterized protein</fullName>
    </submittedName>
</protein>
<dbReference type="InterPro" id="IPR011990">
    <property type="entry name" value="TPR-like_helical_dom_sf"/>
</dbReference>
<keyword evidence="2" id="KW-1185">Reference proteome</keyword>
<dbReference type="Gene3D" id="1.25.40.10">
    <property type="entry name" value="Tetratricopeptide repeat domain"/>
    <property type="match status" value="1"/>
</dbReference>
<comment type="caution">
    <text evidence="1">The sequence shown here is derived from an EMBL/GenBank/DDBJ whole genome shotgun (WGS) entry which is preliminary data.</text>
</comment>
<gene>
    <name evidence="1" type="ORF">PhCBS80983_g02584</name>
</gene>
<dbReference type="EMBL" id="QEAQ01000027">
    <property type="protein sequence ID" value="TPX59239.1"/>
    <property type="molecule type" value="Genomic_DNA"/>
</dbReference>
<dbReference type="Proteomes" id="UP000318582">
    <property type="component" value="Unassembled WGS sequence"/>
</dbReference>
<name>A0A507E583_9FUNG</name>
<dbReference type="AlphaFoldDB" id="A0A507E583"/>
<reference evidence="1 2" key="1">
    <citation type="journal article" date="2019" name="Sci. Rep.">
        <title>Comparative genomics of chytrid fungi reveal insights into the obligate biotrophic and pathogenic lifestyle of Synchytrium endobioticum.</title>
        <authorList>
            <person name="van de Vossenberg B.T.L.H."/>
            <person name="Warris S."/>
            <person name="Nguyen H.D.T."/>
            <person name="van Gent-Pelzer M.P.E."/>
            <person name="Joly D.L."/>
            <person name="van de Geest H.C."/>
            <person name="Bonants P.J.M."/>
            <person name="Smith D.S."/>
            <person name="Levesque C.A."/>
            <person name="van der Lee T.A.J."/>
        </authorList>
    </citation>
    <scope>NUCLEOTIDE SEQUENCE [LARGE SCALE GENOMIC DNA]</scope>
    <source>
        <strain evidence="1 2">CBS 809.83</strain>
    </source>
</reference>
<accession>A0A507E583</accession>
<evidence type="ECO:0000313" key="1">
    <source>
        <dbReference type="EMBL" id="TPX59239.1"/>
    </source>
</evidence>
<organism evidence="1 2">
    <name type="scientific">Powellomyces hirtus</name>
    <dbReference type="NCBI Taxonomy" id="109895"/>
    <lineage>
        <taxon>Eukaryota</taxon>
        <taxon>Fungi</taxon>
        <taxon>Fungi incertae sedis</taxon>
        <taxon>Chytridiomycota</taxon>
        <taxon>Chytridiomycota incertae sedis</taxon>
        <taxon>Chytridiomycetes</taxon>
        <taxon>Spizellomycetales</taxon>
        <taxon>Powellomycetaceae</taxon>
        <taxon>Powellomyces</taxon>
    </lineage>
</organism>